<protein>
    <recommendedName>
        <fullName evidence="5">Ubiquitin-like domain-containing protein</fullName>
    </recommendedName>
</protein>
<dbReference type="InterPro" id="IPR006846">
    <property type="entry name" value="Ribosomal_eS30"/>
</dbReference>
<feature type="chain" id="PRO_5041285440" description="Ubiquitin-like domain-containing protein" evidence="4">
    <location>
        <begin position="19"/>
        <end position="358"/>
    </location>
</feature>
<evidence type="ECO:0000259" key="5">
    <source>
        <dbReference type="PROSITE" id="PS50053"/>
    </source>
</evidence>
<feature type="non-terminal residue" evidence="6">
    <location>
        <position position="1"/>
    </location>
</feature>
<feature type="compositionally biased region" description="Basic residues" evidence="3">
    <location>
        <begin position="321"/>
        <end position="330"/>
    </location>
</feature>
<dbReference type="AlphaFoldDB" id="A0AA36G8R5"/>
<dbReference type="PROSITE" id="PS50053">
    <property type="entry name" value="UBIQUITIN_2"/>
    <property type="match status" value="1"/>
</dbReference>
<feature type="domain" description="Ubiquitin-like" evidence="5">
    <location>
        <begin position="227"/>
        <end position="297"/>
    </location>
</feature>
<reference evidence="6" key="1">
    <citation type="submission" date="2023-06" db="EMBL/GenBank/DDBJ databases">
        <authorList>
            <person name="Delattre M."/>
        </authorList>
    </citation>
    <scope>NUCLEOTIDE SEQUENCE</scope>
    <source>
        <strain evidence="6">AF72</strain>
    </source>
</reference>
<feature type="region of interest" description="Disordered" evidence="3">
    <location>
        <begin position="128"/>
        <end position="183"/>
    </location>
</feature>
<evidence type="ECO:0000256" key="3">
    <source>
        <dbReference type="SAM" id="MobiDB-lite"/>
    </source>
</evidence>
<accession>A0AA36G8R5</accession>
<dbReference type="InterPro" id="IPR000626">
    <property type="entry name" value="Ubiquitin-like_dom"/>
</dbReference>
<keyword evidence="1" id="KW-0689">Ribosomal protein</keyword>
<dbReference type="Pfam" id="PF04758">
    <property type="entry name" value="Ribosomal_S30"/>
    <property type="match status" value="1"/>
</dbReference>
<comment type="caution">
    <text evidence="6">The sequence shown here is derived from an EMBL/GenBank/DDBJ whole genome shotgun (WGS) entry which is preliminary data.</text>
</comment>
<dbReference type="Gene3D" id="3.10.20.90">
    <property type="entry name" value="Phosphatidylinositol 3-kinase Catalytic Subunit, Chain A, domain 1"/>
    <property type="match status" value="1"/>
</dbReference>
<dbReference type="GO" id="GO:0003735">
    <property type="term" value="F:structural constituent of ribosome"/>
    <property type="evidence" value="ECO:0007669"/>
    <property type="project" value="InterPro"/>
</dbReference>
<dbReference type="InterPro" id="IPR007284">
    <property type="entry name" value="Ground-like_dom"/>
</dbReference>
<feature type="compositionally biased region" description="Basic and acidic residues" evidence="3">
    <location>
        <begin position="154"/>
        <end position="168"/>
    </location>
</feature>
<keyword evidence="4" id="KW-0732">Signal</keyword>
<keyword evidence="7" id="KW-1185">Reference proteome</keyword>
<proteinExistence type="predicted"/>
<evidence type="ECO:0000256" key="1">
    <source>
        <dbReference type="ARBA" id="ARBA00022980"/>
    </source>
</evidence>
<feature type="region of interest" description="Disordered" evidence="3">
    <location>
        <begin position="307"/>
        <end position="330"/>
    </location>
</feature>
<feature type="signal peptide" evidence="4">
    <location>
        <begin position="1"/>
        <end position="18"/>
    </location>
</feature>
<dbReference type="GO" id="GO:0022627">
    <property type="term" value="C:cytosolic small ribosomal subunit"/>
    <property type="evidence" value="ECO:0007669"/>
    <property type="project" value="TreeGrafter"/>
</dbReference>
<dbReference type="PANTHER" id="PTHR12650:SF15">
    <property type="entry name" value="RIBOSOMAL PROTEIN S30, ISOFORM A"/>
    <property type="match status" value="1"/>
</dbReference>
<dbReference type="GO" id="GO:0006412">
    <property type="term" value="P:translation"/>
    <property type="evidence" value="ECO:0007669"/>
    <property type="project" value="InterPro"/>
</dbReference>
<dbReference type="EMBL" id="CATQJA010002664">
    <property type="protein sequence ID" value="CAJ0582198.1"/>
    <property type="molecule type" value="Genomic_DNA"/>
</dbReference>
<feature type="compositionally biased region" description="Polar residues" evidence="3">
    <location>
        <begin position="169"/>
        <end position="183"/>
    </location>
</feature>
<evidence type="ECO:0000256" key="2">
    <source>
        <dbReference type="ARBA" id="ARBA00023274"/>
    </source>
</evidence>
<dbReference type="Pfam" id="PF04155">
    <property type="entry name" value="Ground-like"/>
    <property type="match status" value="1"/>
</dbReference>
<dbReference type="PANTHER" id="PTHR12650">
    <property type="entry name" value="40S RIBOSOMAL PROTEIN S30/UBIQUITIN-LIKE PROTEIN FUBI"/>
    <property type="match status" value="1"/>
</dbReference>
<dbReference type="Pfam" id="PF00240">
    <property type="entry name" value="ubiquitin"/>
    <property type="match status" value="1"/>
</dbReference>
<dbReference type="InterPro" id="IPR029071">
    <property type="entry name" value="Ubiquitin-like_domsf"/>
</dbReference>
<evidence type="ECO:0000313" key="6">
    <source>
        <dbReference type="EMBL" id="CAJ0582198.1"/>
    </source>
</evidence>
<keyword evidence="2" id="KW-0687">Ribonucleoprotein</keyword>
<gene>
    <name evidence="6" type="ORF">MSPICULIGERA_LOCUS20338</name>
</gene>
<evidence type="ECO:0000256" key="4">
    <source>
        <dbReference type="SAM" id="SignalP"/>
    </source>
</evidence>
<evidence type="ECO:0000313" key="7">
    <source>
        <dbReference type="Proteomes" id="UP001177023"/>
    </source>
</evidence>
<name>A0AA36G8R5_9BILA</name>
<dbReference type="Proteomes" id="UP001177023">
    <property type="component" value="Unassembled WGS sequence"/>
</dbReference>
<dbReference type="SUPFAM" id="SSF54236">
    <property type="entry name" value="Ubiquitin-like"/>
    <property type="match status" value="1"/>
</dbReference>
<sequence>MTWLHYLTIFALSTSASASLFIPGHTCQCPQFACQPAGPTTCPAFLCPAPKPCSGTGYVAPVPAPPSPQIAFSAQNYPPQLYAQPRALDDLELRAAASGIRLGQPTQNPETAQLKVLERLGEDMGKGEDWDLASGLRKPEDIRRAPTSAITVREVPEGDDPKAEKPQEETTPASTQTQNGSELPKCNSQVLKKLMEENMSDNSSDSKRQINTAAEAKFGGNLFSLGMQLFVCAIDGAVHGLDVTPETTIRDLKQRLCANDETILSYGSGILEDEQTIAGLELTNGATLAINHRLLGGKVHGSLARAGKVRSQTPKVEKQEKKKKKVGRAHRRIQYNRRYVNVAVGGIGRKRGPNTQNV</sequence>
<organism evidence="6 7">
    <name type="scientific">Mesorhabditis spiculigera</name>
    <dbReference type="NCBI Taxonomy" id="96644"/>
    <lineage>
        <taxon>Eukaryota</taxon>
        <taxon>Metazoa</taxon>
        <taxon>Ecdysozoa</taxon>
        <taxon>Nematoda</taxon>
        <taxon>Chromadorea</taxon>
        <taxon>Rhabditida</taxon>
        <taxon>Rhabditina</taxon>
        <taxon>Rhabditomorpha</taxon>
        <taxon>Rhabditoidea</taxon>
        <taxon>Rhabditidae</taxon>
        <taxon>Mesorhabditinae</taxon>
        <taxon>Mesorhabditis</taxon>
    </lineage>
</organism>